<dbReference type="SUPFAM" id="SSF47413">
    <property type="entry name" value="lambda repressor-like DNA-binding domains"/>
    <property type="match status" value="1"/>
</dbReference>
<keyword evidence="2" id="KW-0238">DNA-binding</keyword>
<evidence type="ECO:0000313" key="5">
    <source>
        <dbReference type="EMBL" id="PLT56149.1"/>
    </source>
</evidence>
<dbReference type="Gene3D" id="1.10.260.40">
    <property type="entry name" value="lambda repressor-like DNA-binding domains"/>
    <property type="match status" value="1"/>
</dbReference>
<keyword evidence="1" id="KW-0805">Transcription regulation</keyword>
<dbReference type="SMART" id="SM00354">
    <property type="entry name" value="HTH_LACI"/>
    <property type="match status" value="1"/>
</dbReference>
<dbReference type="AlphaFoldDB" id="A0A2N5NJH1"/>
<dbReference type="RefSeq" id="WP_101879380.1">
    <property type="nucleotide sequence ID" value="NZ_NIHM01000006.1"/>
</dbReference>
<dbReference type="SUPFAM" id="SSF53822">
    <property type="entry name" value="Periplasmic binding protein-like I"/>
    <property type="match status" value="1"/>
</dbReference>
<dbReference type="PANTHER" id="PTHR30146:SF109">
    <property type="entry name" value="HTH-TYPE TRANSCRIPTIONAL REGULATOR GALS"/>
    <property type="match status" value="1"/>
</dbReference>
<dbReference type="InterPro" id="IPR000843">
    <property type="entry name" value="HTH_LacI"/>
</dbReference>
<accession>A0A2N5NJH1</accession>
<dbReference type="CDD" id="cd01392">
    <property type="entry name" value="HTH_LacI"/>
    <property type="match status" value="1"/>
</dbReference>
<evidence type="ECO:0000313" key="6">
    <source>
        <dbReference type="Proteomes" id="UP000234849"/>
    </source>
</evidence>
<dbReference type="InterPro" id="IPR010982">
    <property type="entry name" value="Lambda_DNA-bd_dom_sf"/>
</dbReference>
<feature type="domain" description="HTH lacI-type" evidence="4">
    <location>
        <begin position="3"/>
        <end position="57"/>
    </location>
</feature>
<keyword evidence="3" id="KW-0804">Transcription</keyword>
<evidence type="ECO:0000256" key="1">
    <source>
        <dbReference type="ARBA" id="ARBA00023015"/>
    </source>
</evidence>
<dbReference type="GO" id="GO:0003700">
    <property type="term" value="F:DNA-binding transcription factor activity"/>
    <property type="evidence" value="ECO:0007669"/>
    <property type="project" value="TreeGrafter"/>
</dbReference>
<dbReference type="InterPro" id="IPR046335">
    <property type="entry name" value="LacI/GalR-like_sensor"/>
</dbReference>
<proteinExistence type="predicted"/>
<evidence type="ECO:0000256" key="2">
    <source>
        <dbReference type="ARBA" id="ARBA00023125"/>
    </source>
</evidence>
<dbReference type="Pfam" id="PF13377">
    <property type="entry name" value="Peripla_BP_3"/>
    <property type="match status" value="1"/>
</dbReference>
<name>A0A2N5NJH1_MEDGN</name>
<dbReference type="EMBL" id="NIHM01000006">
    <property type="protein sequence ID" value="PLT56149.1"/>
    <property type="molecule type" value="Genomic_DNA"/>
</dbReference>
<comment type="caution">
    <text evidence="5">The sequence shown here is derived from an EMBL/GenBank/DDBJ whole genome shotgun (WGS) entry which is preliminary data.</text>
</comment>
<dbReference type="Pfam" id="PF00356">
    <property type="entry name" value="LacI"/>
    <property type="match status" value="1"/>
</dbReference>
<dbReference type="PANTHER" id="PTHR30146">
    <property type="entry name" value="LACI-RELATED TRANSCRIPTIONAL REPRESSOR"/>
    <property type="match status" value="1"/>
</dbReference>
<gene>
    <name evidence="5" type="ORF">CDL18_05605</name>
</gene>
<dbReference type="GO" id="GO:0000976">
    <property type="term" value="F:transcription cis-regulatory region binding"/>
    <property type="evidence" value="ECO:0007669"/>
    <property type="project" value="TreeGrafter"/>
</dbReference>
<sequence length="335" mass="36526">MGITAKELARKLNLSAAAVSMALNHKPGVSTATRQLVLDAAEKYGYDFSRIAEKHTTSGAIYFVIYKKHGTVVADTPFFSQVSEGISQGCKKNDYRLKISYIYEDEDTITKQIEEIQYSDCAGIILLGTEMEAGDLKPFLNLPIPVVLLDAYFETVPCNCVLINNVQGAYLAARHLIRSCKTQPGYLRSAYQISNFAERSSGFYKAIRASGMSSSRSIVHSLTPSMEGAYADMLEVIKNGEELASCYFADNDLIAVGAIKALKESGYRIPQDIGIVGFDNLPLGSVIEPALTTIHVPKQYMGEAAAQKLIDLLNTPGQPPTKTEVSTMLVKRGTV</sequence>
<dbReference type="InterPro" id="IPR028082">
    <property type="entry name" value="Peripla_BP_I"/>
</dbReference>
<dbReference type="PROSITE" id="PS50932">
    <property type="entry name" value="HTH_LACI_2"/>
    <property type="match status" value="1"/>
</dbReference>
<dbReference type="Gene3D" id="3.40.50.2300">
    <property type="match status" value="2"/>
</dbReference>
<protein>
    <submittedName>
        <fullName evidence="5">LacI family transcriptional regulator</fullName>
    </submittedName>
</protein>
<organism evidence="5 6">
    <name type="scientific">Mediterraneibacter gnavus</name>
    <name type="common">Ruminococcus gnavus</name>
    <dbReference type="NCBI Taxonomy" id="33038"/>
    <lineage>
        <taxon>Bacteria</taxon>
        <taxon>Bacillati</taxon>
        <taxon>Bacillota</taxon>
        <taxon>Clostridia</taxon>
        <taxon>Lachnospirales</taxon>
        <taxon>Lachnospiraceae</taxon>
        <taxon>Mediterraneibacter</taxon>
    </lineage>
</organism>
<dbReference type="Proteomes" id="UP000234849">
    <property type="component" value="Unassembled WGS sequence"/>
</dbReference>
<evidence type="ECO:0000259" key="4">
    <source>
        <dbReference type="PROSITE" id="PS50932"/>
    </source>
</evidence>
<reference evidence="5 6" key="1">
    <citation type="journal article" date="2017" name="Genome Med.">
        <title>A novel Ruminococcus gnavus clade enriched in inflammatory bowel disease patients.</title>
        <authorList>
            <person name="Hall A.B."/>
            <person name="Yassour M."/>
            <person name="Sauk J."/>
            <person name="Garner A."/>
            <person name="Jiang X."/>
            <person name="Arthur T."/>
            <person name="Lagoudas G.K."/>
            <person name="Vatanen T."/>
            <person name="Fornelos N."/>
            <person name="Wilson R."/>
            <person name="Bertha M."/>
            <person name="Cohen M."/>
            <person name="Garber J."/>
            <person name="Khalili H."/>
            <person name="Gevers D."/>
            <person name="Ananthakrishnan A.N."/>
            <person name="Kugathasan S."/>
            <person name="Lander E.S."/>
            <person name="Blainey P."/>
            <person name="Vlamakis H."/>
            <person name="Xavier R.J."/>
            <person name="Huttenhower C."/>
        </authorList>
    </citation>
    <scope>NUCLEOTIDE SEQUENCE [LARGE SCALE GENOMIC DNA]</scope>
    <source>
        <strain evidence="5 6">RJX1118</strain>
    </source>
</reference>
<evidence type="ECO:0000256" key="3">
    <source>
        <dbReference type="ARBA" id="ARBA00023163"/>
    </source>
</evidence>